<dbReference type="Pfam" id="PF10105">
    <property type="entry name" value="DUF2344"/>
    <property type="match status" value="1"/>
</dbReference>
<evidence type="ECO:0000313" key="2">
    <source>
        <dbReference type="EMBL" id="KXG77454.1"/>
    </source>
</evidence>
<keyword evidence="3" id="KW-1185">Reference proteome</keyword>
<comment type="caution">
    <text evidence="2">The sequence shown here is derived from an EMBL/GenBank/DDBJ whole genome shotgun (WGS) entry which is preliminary data.</text>
</comment>
<name>A0A140LA79_9FIRM</name>
<accession>A0A140LA79</accession>
<dbReference type="STRING" id="520764.AN618_11820"/>
<organism evidence="2 3">
    <name type="scientific">Fervidicola ferrireducens</name>
    <dbReference type="NCBI Taxonomy" id="520764"/>
    <lineage>
        <taxon>Bacteria</taxon>
        <taxon>Bacillati</taxon>
        <taxon>Bacillota</taxon>
        <taxon>Clostridia</taxon>
        <taxon>Thermosediminibacterales</taxon>
        <taxon>Thermosediminibacteraceae</taxon>
        <taxon>Fervidicola</taxon>
    </lineage>
</organism>
<feature type="domain" description="DUF2344" evidence="1">
    <location>
        <begin position="2"/>
        <end position="187"/>
    </location>
</feature>
<dbReference type="InterPro" id="IPR018768">
    <property type="entry name" value="DUF2344"/>
</dbReference>
<evidence type="ECO:0000313" key="3">
    <source>
        <dbReference type="Proteomes" id="UP000070427"/>
    </source>
</evidence>
<dbReference type="InParanoid" id="A0A140LA79"/>
<gene>
    <name evidence="2" type="ORF">AN618_11820</name>
</gene>
<reference evidence="2 3" key="1">
    <citation type="submission" date="2015-12" db="EMBL/GenBank/DDBJ databases">
        <title>Draft genome sequnece of Fervidicola ferrireducens strain Y170.</title>
        <authorList>
            <person name="Patel B.K."/>
        </authorList>
    </citation>
    <scope>NUCLEOTIDE SEQUENCE [LARGE SCALE GENOMIC DNA]</scope>
    <source>
        <strain evidence="2 3">Y170</strain>
    </source>
</reference>
<dbReference type="OrthoDB" id="9780488at2"/>
<sequence>MKLRMRIRKGREVKFISHLDMMRALERAMRRARLPLKFTEGFNPRPKMSFTPAMPVGITSDAEYVDVEFTKELALEEIYDSLNSTLPPGIALLKVGDAEGKLPLSSVNRALYTVVVGLGGASREALEEAIGKILSSTEIKMVKKSKGKEKEVNIASGIYGIKINTAENDRFTLKMELAAGQDASVTPFMVIDALREHVPSLNVLCVNKDELFVFDRGRKILPL</sequence>
<proteinExistence type="predicted"/>
<dbReference type="RefSeq" id="WP_066353100.1">
    <property type="nucleotide sequence ID" value="NZ_LOED01000011.1"/>
</dbReference>
<dbReference type="AlphaFoldDB" id="A0A140LA79"/>
<protein>
    <recommendedName>
        <fullName evidence="1">DUF2344 domain-containing protein</fullName>
    </recommendedName>
</protein>
<dbReference type="Proteomes" id="UP000070427">
    <property type="component" value="Unassembled WGS sequence"/>
</dbReference>
<dbReference type="EMBL" id="LOED01000011">
    <property type="protein sequence ID" value="KXG77454.1"/>
    <property type="molecule type" value="Genomic_DNA"/>
</dbReference>
<evidence type="ECO:0000259" key="1">
    <source>
        <dbReference type="Pfam" id="PF10105"/>
    </source>
</evidence>
<dbReference type="NCBIfam" id="TIGR03936">
    <property type="entry name" value="sam_1_link_chp"/>
    <property type="match status" value="1"/>
</dbReference>